<organism evidence="2 3">
    <name type="scientific">Asbolus verrucosus</name>
    <name type="common">Desert ironclad beetle</name>
    <dbReference type="NCBI Taxonomy" id="1661398"/>
    <lineage>
        <taxon>Eukaryota</taxon>
        <taxon>Metazoa</taxon>
        <taxon>Ecdysozoa</taxon>
        <taxon>Arthropoda</taxon>
        <taxon>Hexapoda</taxon>
        <taxon>Insecta</taxon>
        <taxon>Pterygota</taxon>
        <taxon>Neoptera</taxon>
        <taxon>Endopterygota</taxon>
        <taxon>Coleoptera</taxon>
        <taxon>Polyphaga</taxon>
        <taxon>Cucujiformia</taxon>
        <taxon>Tenebrionidae</taxon>
        <taxon>Pimeliinae</taxon>
        <taxon>Asbolus</taxon>
    </lineage>
</organism>
<evidence type="ECO:0000313" key="2">
    <source>
        <dbReference type="EMBL" id="RZC41842.1"/>
    </source>
</evidence>
<dbReference type="EMBL" id="QDEB01013611">
    <property type="protein sequence ID" value="RZC41842.1"/>
    <property type="molecule type" value="Genomic_DNA"/>
</dbReference>
<proteinExistence type="predicted"/>
<dbReference type="STRING" id="1661398.A0A482W9J5"/>
<protein>
    <submittedName>
        <fullName evidence="2">RVT 1 domain containing protein</fullName>
    </submittedName>
</protein>
<dbReference type="Pfam" id="PF00078">
    <property type="entry name" value="RVT_1"/>
    <property type="match status" value="1"/>
</dbReference>
<dbReference type="PROSITE" id="PS50878">
    <property type="entry name" value="RT_POL"/>
    <property type="match status" value="1"/>
</dbReference>
<feature type="domain" description="Reverse transcriptase" evidence="1">
    <location>
        <begin position="201"/>
        <end position="410"/>
    </location>
</feature>
<evidence type="ECO:0000313" key="3">
    <source>
        <dbReference type="Proteomes" id="UP000292052"/>
    </source>
</evidence>
<gene>
    <name evidence="2" type="ORF">BDFB_010322</name>
</gene>
<comment type="caution">
    <text evidence="2">The sequence shown here is derived from an EMBL/GenBank/DDBJ whole genome shotgun (WGS) entry which is preliminary data.</text>
</comment>
<dbReference type="PANTHER" id="PTHR19446">
    <property type="entry name" value="REVERSE TRANSCRIPTASES"/>
    <property type="match status" value="1"/>
</dbReference>
<keyword evidence="3" id="KW-1185">Reference proteome</keyword>
<name>A0A482W9J5_ASBVE</name>
<dbReference type="OrthoDB" id="410155at2759"/>
<dbReference type="InterPro" id="IPR000477">
    <property type="entry name" value="RT_dom"/>
</dbReference>
<dbReference type="AlphaFoldDB" id="A0A482W9J5"/>
<accession>A0A482W9J5</accession>
<sequence length="410" mass="46781">MADASRTISKPRPRDPVPPRILELIREKNRAKRLAHRTGLAADRREANRLTRQVHDSLIEFRNEQWDSKIRSLTTENNSFWRMSKALRNDRKSLPPIHGTRGLVFTDVEKAEAFADSLELQCRANFDDVDLDHVEEIEDFAKTVSERDDDTAISPTSLEEVAEIIGNLKNCKTPGPDDISNHVLKPLPRKPRIALVNIINAVLRLQHFPACWKMAHVIFIPKSSKDHKFPQNHRPVSLLSSVGKIPKRIIQARLKIVKDLNIIPDEQFGGFRPQHSTVDQLIRITEFAATSLNWKQATGAIFLDVSKASDTVWHPGLVYKLCESGVPIAMAQLIQSFLSDRSFRAKIRETLSEVYPMEAGMPQGSRSYTRFSPLISRNTRILRYRYTLTIPRLSRDPDTSDLLRGNCKMQ</sequence>
<evidence type="ECO:0000259" key="1">
    <source>
        <dbReference type="PROSITE" id="PS50878"/>
    </source>
</evidence>
<dbReference type="Proteomes" id="UP000292052">
    <property type="component" value="Unassembled WGS sequence"/>
</dbReference>
<reference evidence="2 3" key="1">
    <citation type="submission" date="2017-03" db="EMBL/GenBank/DDBJ databases">
        <title>Genome of the blue death feigning beetle - Asbolus verrucosus.</title>
        <authorList>
            <person name="Rider S.D."/>
        </authorList>
    </citation>
    <scope>NUCLEOTIDE SEQUENCE [LARGE SCALE GENOMIC DNA]</scope>
    <source>
        <strain evidence="2">Butters</strain>
        <tissue evidence="2">Head and leg muscle</tissue>
    </source>
</reference>